<feature type="compositionally biased region" description="Acidic residues" evidence="1">
    <location>
        <begin position="112"/>
        <end position="126"/>
    </location>
</feature>
<feature type="region of interest" description="Disordered" evidence="1">
    <location>
        <begin position="106"/>
        <end position="126"/>
    </location>
</feature>
<accession>A0A5S6R4P5</accession>
<dbReference type="Proteomes" id="UP000046395">
    <property type="component" value="Unassembled WGS sequence"/>
</dbReference>
<proteinExistence type="predicted"/>
<organism evidence="2 3">
    <name type="scientific">Trichuris muris</name>
    <name type="common">Mouse whipworm</name>
    <dbReference type="NCBI Taxonomy" id="70415"/>
    <lineage>
        <taxon>Eukaryota</taxon>
        <taxon>Metazoa</taxon>
        <taxon>Ecdysozoa</taxon>
        <taxon>Nematoda</taxon>
        <taxon>Enoplea</taxon>
        <taxon>Dorylaimia</taxon>
        <taxon>Trichinellida</taxon>
        <taxon>Trichuridae</taxon>
        <taxon>Trichuris</taxon>
    </lineage>
</organism>
<reference evidence="3" key="1">
    <citation type="submission" date="2019-12" db="UniProtKB">
        <authorList>
            <consortium name="WormBaseParasite"/>
        </authorList>
    </citation>
    <scope>IDENTIFICATION</scope>
</reference>
<keyword evidence="2" id="KW-1185">Reference proteome</keyword>
<dbReference type="AlphaFoldDB" id="A0A5S6R4P5"/>
<evidence type="ECO:0000313" key="3">
    <source>
        <dbReference type="WBParaSite" id="TMUE_3000014485.1"/>
    </source>
</evidence>
<sequence>MVDRPFKGAHAYLRISILRPSNCCALRQRNAVEPPAGRWCWRLLVCICALRFRYIPISAVLPFAKCCRWSINCMARAVPPPAQLSLHCRRRCDHRQHFETCAHSWTVRPDDKDDDDDDDDDDNDVQ</sequence>
<name>A0A5S6R4P5_TRIMR</name>
<evidence type="ECO:0000256" key="1">
    <source>
        <dbReference type="SAM" id="MobiDB-lite"/>
    </source>
</evidence>
<evidence type="ECO:0000313" key="2">
    <source>
        <dbReference type="Proteomes" id="UP000046395"/>
    </source>
</evidence>
<dbReference type="WBParaSite" id="TMUE_3000014485.1">
    <property type="protein sequence ID" value="TMUE_3000014485.1"/>
    <property type="gene ID" value="WBGene00302946"/>
</dbReference>
<protein>
    <submittedName>
        <fullName evidence="3">Uncharacterized protein</fullName>
    </submittedName>
</protein>